<feature type="transmembrane region" description="Helical" evidence="1">
    <location>
        <begin position="381"/>
        <end position="403"/>
    </location>
</feature>
<dbReference type="InterPro" id="IPR005625">
    <property type="entry name" value="PepSY-ass_TM"/>
</dbReference>
<feature type="transmembrane region" description="Helical" evidence="1">
    <location>
        <begin position="158"/>
        <end position="178"/>
    </location>
</feature>
<gene>
    <name evidence="2" type="ORF">Q5Y72_00115</name>
</gene>
<accession>A0ABT9J6U8</accession>
<feature type="transmembrane region" description="Helical" evidence="1">
    <location>
        <begin position="31"/>
        <end position="56"/>
    </location>
</feature>
<reference evidence="2 3" key="1">
    <citation type="submission" date="2023-08" db="EMBL/GenBank/DDBJ databases">
        <authorList>
            <person name="Park J.-S."/>
        </authorList>
    </citation>
    <scope>NUCLEOTIDE SEQUENCE [LARGE SCALE GENOMIC DNA]</scope>
    <source>
        <strain evidence="2 3">2205BS29-5</strain>
    </source>
</reference>
<keyword evidence="1" id="KW-0812">Transmembrane</keyword>
<dbReference type="PANTHER" id="PTHR34219:SF1">
    <property type="entry name" value="PEPSY DOMAIN-CONTAINING PROTEIN"/>
    <property type="match status" value="1"/>
</dbReference>
<keyword evidence="3" id="KW-1185">Reference proteome</keyword>
<protein>
    <submittedName>
        <fullName evidence="2">PepSY domain-containing protein</fullName>
    </submittedName>
</protein>
<comment type="caution">
    <text evidence="2">The sequence shown here is derived from an EMBL/GenBank/DDBJ whole genome shotgun (WGS) entry which is preliminary data.</text>
</comment>
<keyword evidence="1" id="KW-1133">Transmembrane helix</keyword>
<feature type="transmembrane region" description="Helical" evidence="1">
    <location>
        <begin position="198"/>
        <end position="220"/>
    </location>
</feature>
<dbReference type="RefSeq" id="WP_305961437.1">
    <property type="nucleotide sequence ID" value="NZ_JAVAMQ010000001.1"/>
</dbReference>
<evidence type="ECO:0000256" key="1">
    <source>
        <dbReference type="SAM" id="Phobius"/>
    </source>
</evidence>
<sequence>MAITDGNFDAAHPVDPGRAAKLYRAAWRWHFYAGIVVVPFFLMLAVTGMMMLWIAWIDGRDGERTAVIPTGAALAVSAQADAALAAVPGGKLVQYVAPRTPDLAAIFRVDDAEGAAQMVVVDPYRATVLDQFPRRSGWDDWADNFHGTLMLGVTGDRMIEIAASLGVVLLATGLYLWWPREGGVLRAFVPRLSARGRGLWKSLHATIGVWISVFLFFFLVSGLSWSGVWGEKLVQAWSSFPAGKYDNIPLSDDVHATMNHGAKEVPWALEQTPMPASGSQAGHDGIAGAVDLDSVDALARQIGYDARYQLNLPQSDNGVWTLSRDSMSTDSTDPTSDRVVHVDRFSGRILADIRYQDYSLMGKAMAVGVALHMGTLGLWSVLANTLFCLSVIFLCLSGLVMWWKRRPAGQARLVAPPLPENMPFWKGAVAVGLAVSLAFPMAGLTLAAVLLADLLVLSRLPGIRRAFG</sequence>
<dbReference type="Pfam" id="PF03929">
    <property type="entry name" value="PepSY_TM"/>
    <property type="match status" value="1"/>
</dbReference>
<name>A0ABT9J6U8_9RHOB</name>
<keyword evidence="1" id="KW-0472">Membrane</keyword>
<evidence type="ECO:0000313" key="2">
    <source>
        <dbReference type="EMBL" id="MDP5305501.1"/>
    </source>
</evidence>
<dbReference type="EMBL" id="JAVAMQ010000001">
    <property type="protein sequence ID" value="MDP5305501.1"/>
    <property type="molecule type" value="Genomic_DNA"/>
</dbReference>
<proteinExistence type="predicted"/>
<feature type="transmembrane region" description="Helical" evidence="1">
    <location>
        <begin position="423"/>
        <end position="456"/>
    </location>
</feature>
<organism evidence="2 3">
    <name type="scientific">Paracoccus spongiarum</name>
    <dbReference type="NCBI Taxonomy" id="3064387"/>
    <lineage>
        <taxon>Bacteria</taxon>
        <taxon>Pseudomonadati</taxon>
        <taxon>Pseudomonadota</taxon>
        <taxon>Alphaproteobacteria</taxon>
        <taxon>Rhodobacterales</taxon>
        <taxon>Paracoccaceae</taxon>
        <taxon>Paracoccus</taxon>
    </lineage>
</organism>
<dbReference type="PANTHER" id="PTHR34219">
    <property type="entry name" value="IRON-REGULATED INNER MEMBRANE PROTEIN-RELATED"/>
    <property type="match status" value="1"/>
</dbReference>
<dbReference type="Proteomes" id="UP001224997">
    <property type="component" value="Unassembled WGS sequence"/>
</dbReference>
<evidence type="ECO:0000313" key="3">
    <source>
        <dbReference type="Proteomes" id="UP001224997"/>
    </source>
</evidence>